<feature type="chain" id="PRO_5045928644" description="FecR protein domain-containing protein" evidence="2">
    <location>
        <begin position="29"/>
        <end position="154"/>
    </location>
</feature>
<evidence type="ECO:0000313" key="4">
    <source>
        <dbReference type="Proteomes" id="UP001596270"/>
    </source>
</evidence>
<dbReference type="EMBL" id="JBHSRS010000083">
    <property type="protein sequence ID" value="MFC6283735.1"/>
    <property type="molecule type" value="Genomic_DNA"/>
</dbReference>
<dbReference type="RefSeq" id="WP_371434319.1">
    <property type="nucleotide sequence ID" value="NZ_JBHSRS010000083.1"/>
</dbReference>
<gene>
    <name evidence="3" type="ORF">ACFQND_21110</name>
</gene>
<evidence type="ECO:0008006" key="5">
    <source>
        <dbReference type="Google" id="ProtNLM"/>
    </source>
</evidence>
<keyword evidence="4" id="KW-1185">Reference proteome</keyword>
<proteinExistence type="predicted"/>
<feature type="signal peptide" evidence="2">
    <location>
        <begin position="1"/>
        <end position="28"/>
    </location>
</feature>
<keyword evidence="2" id="KW-0732">Signal</keyword>
<evidence type="ECO:0000313" key="3">
    <source>
        <dbReference type="EMBL" id="MFC6283735.1"/>
    </source>
</evidence>
<comment type="caution">
    <text evidence="3">The sequence shown here is derived from an EMBL/GenBank/DDBJ whole genome shotgun (WGS) entry which is preliminary data.</text>
</comment>
<name>A0ABW1U2I5_9BURK</name>
<dbReference type="Proteomes" id="UP001596270">
    <property type="component" value="Unassembled WGS sequence"/>
</dbReference>
<reference evidence="4" key="1">
    <citation type="journal article" date="2019" name="Int. J. Syst. Evol. Microbiol.">
        <title>The Global Catalogue of Microorganisms (GCM) 10K type strain sequencing project: providing services to taxonomists for standard genome sequencing and annotation.</title>
        <authorList>
            <consortium name="The Broad Institute Genomics Platform"/>
            <consortium name="The Broad Institute Genome Sequencing Center for Infectious Disease"/>
            <person name="Wu L."/>
            <person name="Ma J."/>
        </authorList>
    </citation>
    <scope>NUCLEOTIDE SEQUENCE [LARGE SCALE GENOMIC DNA]</scope>
    <source>
        <strain evidence="4">CCUG 39402</strain>
    </source>
</reference>
<evidence type="ECO:0000256" key="1">
    <source>
        <dbReference type="SAM" id="MobiDB-lite"/>
    </source>
</evidence>
<protein>
    <recommendedName>
        <fullName evidence="5">FecR protein domain-containing protein</fullName>
    </recommendedName>
</protein>
<evidence type="ECO:0000256" key="2">
    <source>
        <dbReference type="SAM" id="SignalP"/>
    </source>
</evidence>
<accession>A0ABW1U2I5</accession>
<organism evidence="3 4">
    <name type="scientific">Polaromonas aquatica</name>
    <dbReference type="NCBI Taxonomy" id="332657"/>
    <lineage>
        <taxon>Bacteria</taxon>
        <taxon>Pseudomonadati</taxon>
        <taxon>Pseudomonadota</taxon>
        <taxon>Betaproteobacteria</taxon>
        <taxon>Burkholderiales</taxon>
        <taxon>Comamonadaceae</taxon>
        <taxon>Polaromonas</taxon>
    </lineage>
</organism>
<sequence>MKPHKRFFSFHALTAMLALLLLTPLTQAQVVGQVTRVSGLMVAKGADGRTRVLALNSPLRQGDTLTTERNTFGRLEFVDGAAIVLQPESRLVLTRYSYDAAQPQLDKVELELAQGGFSSTTGELGKRSKDATTITTPAGNLQGSASMEVSLRQP</sequence>
<feature type="compositionally biased region" description="Polar residues" evidence="1">
    <location>
        <begin position="131"/>
        <end position="154"/>
    </location>
</feature>
<feature type="region of interest" description="Disordered" evidence="1">
    <location>
        <begin position="119"/>
        <end position="154"/>
    </location>
</feature>